<reference evidence="1 2" key="1">
    <citation type="submission" date="2019-11" db="EMBL/GenBank/DDBJ databases">
        <authorList>
            <person name="Li J."/>
        </authorList>
    </citation>
    <scope>NUCLEOTIDE SEQUENCE [LARGE SCALE GENOMIC DNA]</scope>
    <source>
        <strain evidence="1 2">MF47</strain>
    </source>
</reference>
<sequence length="154" mass="16502">MELAKSYTPGYWGVTLPPATHGALDAIAAVMIPGRDPYPPGDSVGVAGFIASRCDPEEAAVLTQLADDFTSGGGDTGALEAVEASRPDEFVLLRFYVYSGYYCAPDVLLVVANHSDYHPSPQPLGYAIDAEVPIPTIRRGTFVPTEEVRHVLHR</sequence>
<dbReference type="AlphaFoldDB" id="A0A5Q2MB61"/>
<gene>
    <name evidence="1" type="ORF">GEV26_02520</name>
</gene>
<dbReference type="KEGG" id="aef:GEV26_02520"/>
<evidence type="ECO:0000313" key="2">
    <source>
        <dbReference type="Proteomes" id="UP000392064"/>
    </source>
</evidence>
<organism evidence="1 2">
    <name type="scientific">Aeromicrobium yanjiei</name>
    <dbReference type="NCBI Taxonomy" id="2662028"/>
    <lineage>
        <taxon>Bacteria</taxon>
        <taxon>Bacillati</taxon>
        <taxon>Actinomycetota</taxon>
        <taxon>Actinomycetes</taxon>
        <taxon>Propionibacteriales</taxon>
        <taxon>Nocardioidaceae</taxon>
        <taxon>Aeromicrobium</taxon>
    </lineage>
</organism>
<name>A0A5Q2MB61_9ACTN</name>
<protein>
    <submittedName>
        <fullName evidence="1">Uncharacterized protein</fullName>
    </submittedName>
</protein>
<proteinExistence type="predicted"/>
<dbReference type="Proteomes" id="UP000392064">
    <property type="component" value="Chromosome"/>
</dbReference>
<dbReference type="EMBL" id="CP045737">
    <property type="protein sequence ID" value="QGG40334.1"/>
    <property type="molecule type" value="Genomic_DNA"/>
</dbReference>
<evidence type="ECO:0000313" key="1">
    <source>
        <dbReference type="EMBL" id="QGG40334.1"/>
    </source>
</evidence>
<accession>A0A5Q2MB61</accession>
<keyword evidence="2" id="KW-1185">Reference proteome</keyword>
<dbReference type="RefSeq" id="WP_153651606.1">
    <property type="nucleotide sequence ID" value="NZ_CP045737.1"/>
</dbReference>